<keyword evidence="3" id="KW-1185">Reference proteome</keyword>
<name>A0A267H9U7_9PLAT</name>
<feature type="region of interest" description="Disordered" evidence="1">
    <location>
        <begin position="19"/>
        <end position="133"/>
    </location>
</feature>
<organism evidence="2 3">
    <name type="scientific">Macrostomum lignano</name>
    <dbReference type="NCBI Taxonomy" id="282301"/>
    <lineage>
        <taxon>Eukaryota</taxon>
        <taxon>Metazoa</taxon>
        <taxon>Spiralia</taxon>
        <taxon>Lophotrochozoa</taxon>
        <taxon>Platyhelminthes</taxon>
        <taxon>Rhabditophora</taxon>
        <taxon>Macrostomorpha</taxon>
        <taxon>Macrostomida</taxon>
        <taxon>Macrostomidae</taxon>
        <taxon>Macrostomum</taxon>
    </lineage>
</organism>
<reference evidence="2 3" key="1">
    <citation type="submission" date="2017-06" db="EMBL/GenBank/DDBJ databases">
        <title>A platform for efficient transgenesis in Macrostomum lignano, a flatworm model organism for stem cell research.</title>
        <authorList>
            <person name="Berezikov E."/>
        </authorList>
    </citation>
    <scope>NUCLEOTIDE SEQUENCE [LARGE SCALE GENOMIC DNA]</scope>
    <source>
        <strain evidence="2">DV1</strain>
        <tissue evidence="2">Whole organism</tissue>
    </source>
</reference>
<feature type="compositionally biased region" description="Low complexity" evidence="1">
    <location>
        <begin position="49"/>
        <end position="62"/>
    </location>
</feature>
<evidence type="ECO:0000313" key="3">
    <source>
        <dbReference type="Proteomes" id="UP000215902"/>
    </source>
</evidence>
<sequence>MLSCCCCCRGRSGQKGKVLLQDPNAENGSQQATADGKYRRKKLDHEFSAEPPAVVATEAAAPMLDSTDHGRDRQPSSGSNAAVVVDSPGDAEIRPTSVVTLRNEPQHKKAASPALPPQQPQQQQKHKEVTPQTSWVKVREPHEHQHGYSVFQSDDNELTIVDSDYSDYESEHEDTLTELAAHGGGASEFGKRSTATLSFVMPRVRRGAANSNGTTDEEDEISVRKKAERLSNFLLASEAAAESDDFGWETLPNSAFEQPPEQFIDDEEEVIVVAAKPDAPAAAGNSASAAATHGGLTAEEDSSARESLLALDQALAVFELASGEADYAGAAATAASAAAPVDDDEVVIVPAAPRMSKLI</sequence>
<feature type="compositionally biased region" description="Polar residues" evidence="1">
    <location>
        <begin position="24"/>
        <end position="33"/>
    </location>
</feature>
<dbReference type="AlphaFoldDB" id="A0A267H9U7"/>
<comment type="caution">
    <text evidence="2">The sequence shown here is derived from an EMBL/GenBank/DDBJ whole genome shotgun (WGS) entry which is preliminary data.</text>
</comment>
<evidence type="ECO:0000313" key="2">
    <source>
        <dbReference type="EMBL" id="PAA94454.1"/>
    </source>
</evidence>
<proteinExistence type="predicted"/>
<dbReference type="EMBL" id="NIVC01000010">
    <property type="protein sequence ID" value="PAA94454.1"/>
    <property type="molecule type" value="Genomic_DNA"/>
</dbReference>
<dbReference type="Proteomes" id="UP000215902">
    <property type="component" value="Unassembled WGS sequence"/>
</dbReference>
<protein>
    <submittedName>
        <fullName evidence="2">Uncharacterized protein</fullName>
    </submittedName>
</protein>
<accession>A0A267H9U7</accession>
<evidence type="ECO:0000256" key="1">
    <source>
        <dbReference type="SAM" id="MobiDB-lite"/>
    </source>
</evidence>
<gene>
    <name evidence="2" type="ORF">BOX15_Mlig016609g1</name>
</gene>